<dbReference type="Proteomes" id="UP000198287">
    <property type="component" value="Unassembled WGS sequence"/>
</dbReference>
<keyword evidence="3" id="KW-1185">Reference proteome</keyword>
<protein>
    <submittedName>
        <fullName evidence="2">Uncharacterized protein</fullName>
    </submittedName>
</protein>
<evidence type="ECO:0000313" key="3">
    <source>
        <dbReference type="Proteomes" id="UP000198287"/>
    </source>
</evidence>
<keyword evidence="1" id="KW-1133">Transmembrane helix</keyword>
<keyword evidence="1" id="KW-0812">Transmembrane</keyword>
<keyword evidence="1" id="KW-0472">Membrane</keyword>
<accession>A0A226D6N2</accession>
<organism evidence="2 3">
    <name type="scientific">Folsomia candida</name>
    <name type="common">Springtail</name>
    <dbReference type="NCBI Taxonomy" id="158441"/>
    <lineage>
        <taxon>Eukaryota</taxon>
        <taxon>Metazoa</taxon>
        <taxon>Ecdysozoa</taxon>
        <taxon>Arthropoda</taxon>
        <taxon>Hexapoda</taxon>
        <taxon>Collembola</taxon>
        <taxon>Entomobryomorpha</taxon>
        <taxon>Isotomoidea</taxon>
        <taxon>Isotomidae</taxon>
        <taxon>Proisotominae</taxon>
        <taxon>Folsomia</taxon>
    </lineage>
</organism>
<feature type="transmembrane region" description="Helical" evidence="1">
    <location>
        <begin position="200"/>
        <end position="226"/>
    </location>
</feature>
<sequence>MVLQYIYAYRRSFTSNFSNPTRNVNPRIYFLIWSDMARIVYRIIVLETLGGGNYFLEILQFLENSKHLACFQYKSWGRATFFLTNNTYTPDWDEIRPIDHFLAIAAIIGVFSRQIIAHFTNIAMLVMAIVLWSGVKGFDNLVASMTDKKQTTPCASNNKELLLNYDALKELSKLINDAISPIFLLFVVEGLLYYSTNINALLLGGSTIYLIRQFMYFIEFVAILLLSGNSCKRMEDAVGMWAYRWLITEETEAYTQKRMNFSVLINDAKSGGVGLSGYIFIMDYTTMLSVSV</sequence>
<name>A0A226D6N2_FOLCA</name>
<feature type="transmembrane region" description="Helical" evidence="1">
    <location>
        <begin position="115"/>
        <end position="135"/>
    </location>
</feature>
<evidence type="ECO:0000256" key="1">
    <source>
        <dbReference type="SAM" id="Phobius"/>
    </source>
</evidence>
<dbReference type="EMBL" id="LNIX01000031">
    <property type="protein sequence ID" value="OXA40869.1"/>
    <property type="molecule type" value="Genomic_DNA"/>
</dbReference>
<feature type="transmembrane region" description="Helical" evidence="1">
    <location>
        <begin position="174"/>
        <end position="194"/>
    </location>
</feature>
<dbReference type="AlphaFoldDB" id="A0A226D6N2"/>
<proteinExistence type="predicted"/>
<comment type="caution">
    <text evidence="2">The sequence shown here is derived from an EMBL/GenBank/DDBJ whole genome shotgun (WGS) entry which is preliminary data.</text>
</comment>
<gene>
    <name evidence="2" type="ORF">Fcan01_24203</name>
</gene>
<reference evidence="2 3" key="1">
    <citation type="submission" date="2015-12" db="EMBL/GenBank/DDBJ databases">
        <title>The genome of Folsomia candida.</title>
        <authorList>
            <person name="Faddeeva A."/>
            <person name="Derks M.F."/>
            <person name="Anvar Y."/>
            <person name="Smit S."/>
            <person name="Van Straalen N."/>
            <person name="Roelofs D."/>
        </authorList>
    </citation>
    <scope>NUCLEOTIDE SEQUENCE [LARGE SCALE GENOMIC DNA]</scope>
    <source>
        <strain evidence="2 3">VU population</strain>
        <tissue evidence="2">Whole body</tissue>
    </source>
</reference>
<evidence type="ECO:0000313" key="2">
    <source>
        <dbReference type="EMBL" id="OXA40869.1"/>
    </source>
</evidence>